<sequence>MTRSVGTHYMTVLLYPDGAVREQIPVERTKLGLGSVDIW</sequence>
<organism evidence="1">
    <name type="scientific">Candidatus Kentrum sp. DK</name>
    <dbReference type="NCBI Taxonomy" id="2126562"/>
    <lineage>
        <taxon>Bacteria</taxon>
        <taxon>Pseudomonadati</taxon>
        <taxon>Pseudomonadota</taxon>
        <taxon>Gammaproteobacteria</taxon>
        <taxon>Candidatus Kentrum</taxon>
    </lineage>
</organism>
<protein>
    <submittedName>
        <fullName evidence="1">Uncharacterized protein</fullName>
    </submittedName>
</protein>
<name>A0A450S2L5_9GAMM</name>
<gene>
    <name evidence="2" type="ORF">BECKDK2373B_GA0170837_101748</name>
    <name evidence="1" type="ORF">BECKDK2373C_GA0170839_10139</name>
</gene>
<evidence type="ECO:0000313" key="2">
    <source>
        <dbReference type="EMBL" id="VFJ47605.1"/>
    </source>
</evidence>
<dbReference type="EMBL" id="CAADEX010000017">
    <property type="protein sequence ID" value="VFJ47605.1"/>
    <property type="molecule type" value="Genomic_DNA"/>
</dbReference>
<proteinExistence type="predicted"/>
<reference evidence="1" key="1">
    <citation type="submission" date="2019-02" db="EMBL/GenBank/DDBJ databases">
        <authorList>
            <person name="Gruber-Vodicka R. H."/>
            <person name="Seah K. B. B."/>
        </authorList>
    </citation>
    <scope>NUCLEOTIDE SEQUENCE</scope>
    <source>
        <strain evidence="1">BECK_DK161</strain>
        <strain evidence="2">BECK_DK47</strain>
    </source>
</reference>
<dbReference type="EMBL" id="CAADEY010000013">
    <property type="protein sequence ID" value="VFJ45890.1"/>
    <property type="molecule type" value="Genomic_DNA"/>
</dbReference>
<accession>A0A450S2L5</accession>
<evidence type="ECO:0000313" key="1">
    <source>
        <dbReference type="EMBL" id="VFJ45890.1"/>
    </source>
</evidence>
<dbReference type="AlphaFoldDB" id="A0A450S2L5"/>